<name>A0A840D1T0_9BACT</name>
<dbReference type="Proteomes" id="UP000555103">
    <property type="component" value="Unassembled WGS sequence"/>
</dbReference>
<reference evidence="3 4" key="1">
    <citation type="submission" date="2020-08" db="EMBL/GenBank/DDBJ databases">
        <title>Genomic Encyclopedia of Type Strains, Phase IV (KMG-IV): sequencing the most valuable type-strain genomes for metagenomic binning, comparative biology and taxonomic classification.</title>
        <authorList>
            <person name="Goeker M."/>
        </authorList>
    </citation>
    <scope>NUCLEOTIDE SEQUENCE [LARGE SCALE GENOMIC DNA]</scope>
    <source>
        <strain evidence="3 4">DSM 104969</strain>
    </source>
</reference>
<dbReference type="SUPFAM" id="SSF49899">
    <property type="entry name" value="Concanavalin A-like lectins/glucanases"/>
    <property type="match status" value="1"/>
</dbReference>
<feature type="domain" description="BT-3987-like N-terminal" evidence="2">
    <location>
        <begin position="35"/>
        <end position="147"/>
    </location>
</feature>
<evidence type="ECO:0000256" key="1">
    <source>
        <dbReference type="SAM" id="SignalP"/>
    </source>
</evidence>
<dbReference type="EMBL" id="JACIEP010000028">
    <property type="protein sequence ID" value="MBB4038293.1"/>
    <property type="molecule type" value="Genomic_DNA"/>
</dbReference>
<feature type="signal peptide" evidence="1">
    <location>
        <begin position="1"/>
        <end position="26"/>
    </location>
</feature>
<dbReference type="InterPro" id="IPR013728">
    <property type="entry name" value="BT_3987-like_N"/>
</dbReference>
<proteinExistence type="predicted"/>
<accession>A0A840D1T0</accession>
<evidence type="ECO:0000313" key="3">
    <source>
        <dbReference type="EMBL" id="MBB4038293.1"/>
    </source>
</evidence>
<dbReference type="PROSITE" id="PS51257">
    <property type="entry name" value="PROKAR_LIPOPROTEIN"/>
    <property type="match status" value="1"/>
</dbReference>
<evidence type="ECO:0000259" key="2">
    <source>
        <dbReference type="Pfam" id="PF08522"/>
    </source>
</evidence>
<evidence type="ECO:0000313" key="4">
    <source>
        <dbReference type="Proteomes" id="UP000555103"/>
    </source>
</evidence>
<dbReference type="GO" id="GO:0005975">
    <property type="term" value="P:carbohydrate metabolic process"/>
    <property type="evidence" value="ECO:0007669"/>
    <property type="project" value="UniProtKB-ARBA"/>
</dbReference>
<protein>
    <recommendedName>
        <fullName evidence="2">BT-3987-like N-terminal domain-containing protein</fullName>
    </recommendedName>
</protein>
<dbReference type="Gene3D" id="2.60.120.200">
    <property type="match status" value="1"/>
</dbReference>
<dbReference type="RefSeq" id="WP_183309081.1">
    <property type="nucleotide sequence ID" value="NZ_JACIEP010000028.1"/>
</dbReference>
<feature type="chain" id="PRO_5032271292" description="BT-3987-like N-terminal domain-containing protein" evidence="1">
    <location>
        <begin position="27"/>
        <end position="406"/>
    </location>
</feature>
<dbReference type="GO" id="GO:0004553">
    <property type="term" value="F:hydrolase activity, hydrolyzing O-glycosyl compounds"/>
    <property type="evidence" value="ECO:0007669"/>
    <property type="project" value="UniProtKB-ARBA"/>
</dbReference>
<organism evidence="3 4">
    <name type="scientific">Dysgonomonas hofstadii</name>
    <dbReference type="NCBI Taxonomy" id="637886"/>
    <lineage>
        <taxon>Bacteria</taxon>
        <taxon>Pseudomonadati</taxon>
        <taxon>Bacteroidota</taxon>
        <taxon>Bacteroidia</taxon>
        <taxon>Bacteroidales</taxon>
        <taxon>Dysgonomonadaceae</taxon>
        <taxon>Dysgonomonas</taxon>
    </lineage>
</organism>
<dbReference type="Pfam" id="PF13385">
    <property type="entry name" value="Laminin_G_3"/>
    <property type="match status" value="1"/>
</dbReference>
<keyword evidence="1" id="KW-0732">Signal</keyword>
<comment type="caution">
    <text evidence="3">The sequence shown here is derived from an EMBL/GenBank/DDBJ whole genome shotgun (WGS) entry which is preliminary data.</text>
</comment>
<keyword evidence="4" id="KW-1185">Reference proteome</keyword>
<gene>
    <name evidence="3" type="ORF">GGR21_004225</name>
</gene>
<dbReference type="InterPro" id="IPR013320">
    <property type="entry name" value="ConA-like_dom_sf"/>
</dbReference>
<dbReference type="Pfam" id="PF08522">
    <property type="entry name" value="BT_3987-like_N"/>
    <property type="match status" value="1"/>
</dbReference>
<dbReference type="AlphaFoldDB" id="A0A840D1T0"/>
<sequence>MKTNIYLKLSLFVTSLLLLTFTGCNDKDYGHNAILFTGTDANPVVKFVVEEDNSSYIVTVSATEQVAEDVTVNLAIDNSLVEAYNNEYRTSYYSLPESILNLDVNQVVIKAGKAVSTEAILKVTSTADFVDGRVYVIPVTIKEVKGSSWEVLNTSRTIYLRVSRVVQFNSLDMNNTNLYSNYIFDDNKAVDLPNYTYEVKCYINDWHTTPEQISRLIQFTSKTESQSNMLRFGENGQDINSLQWVNPGGNTHISSTRFNTKQWYTISLTFDGNKYVMYVDGVKDSETSGTTSSVFQRIELGMSWESYPTKQYFNGRIAEARVWNRALSTGEIQLGICGVDPESKGLVAYWKFDEGTGHIFHDATGNGYDIDWSNTVRDNTGNGTLNSFDKSSYVNWLFDDENKCSQ</sequence>
<dbReference type="Gene3D" id="2.60.40.1740">
    <property type="entry name" value="hypothetical protein (bacova_03559)"/>
    <property type="match status" value="1"/>
</dbReference>